<gene>
    <name evidence="4" type="ORF">TKK_003971</name>
</gene>
<feature type="chain" id="PRO_5044755301" description="Peptidase S1 domain-containing protein" evidence="2">
    <location>
        <begin position="24"/>
        <end position="264"/>
    </location>
</feature>
<evidence type="ECO:0000259" key="3">
    <source>
        <dbReference type="PROSITE" id="PS50240"/>
    </source>
</evidence>
<dbReference type="EMBL" id="JBJJXI010000032">
    <property type="protein sequence ID" value="KAL3402785.1"/>
    <property type="molecule type" value="Genomic_DNA"/>
</dbReference>
<dbReference type="Gene3D" id="2.40.10.10">
    <property type="entry name" value="Trypsin-like serine proteases"/>
    <property type="match status" value="1"/>
</dbReference>
<name>A0ABD2XCG2_9HYME</name>
<keyword evidence="5" id="KW-1185">Reference proteome</keyword>
<dbReference type="Proteomes" id="UP001627154">
    <property type="component" value="Unassembled WGS sequence"/>
</dbReference>
<dbReference type="AlphaFoldDB" id="A0ABD2XCG2"/>
<dbReference type="SMART" id="SM00020">
    <property type="entry name" value="Tryp_SPc"/>
    <property type="match status" value="1"/>
</dbReference>
<evidence type="ECO:0000256" key="1">
    <source>
        <dbReference type="ARBA" id="ARBA00023157"/>
    </source>
</evidence>
<dbReference type="PANTHER" id="PTHR24250:SF27">
    <property type="entry name" value="ELASTASE 2 LIKE"/>
    <property type="match status" value="1"/>
</dbReference>
<dbReference type="Pfam" id="PF00089">
    <property type="entry name" value="Trypsin"/>
    <property type="match status" value="1"/>
</dbReference>
<dbReference type="CDD" id="cd00190">
    <property type="entry name" value="Tryp_SPc"/>
    <property type="match status" value="1"/>
</dbReference>
<dbReference type="FunFam" id="2.40.10.10:FF:000068">
    <property type="entry name" value="transmembrane protease serine 2"/>
    <property type="match status" value="1"/>
</dbReference>
<sequence>MKKLEKIYFCFFIAFFVFKDCGAVFKGQEAKIEDFPYQVSIQNSDGNNHFCGGVIIDRRHVLTAAHCLYGFEPEDFKVVAGVSNLKLPGSVYLVSDLFVHEGFAFNRPAINDIALLRVNASFQFSDVVKPAKLSMARRAYVPSRNSILYISGYGRDNLHSWSSKLLRKGELRITHVRLCEKYFKKHNYYQPQNQLCTKEKITGRGGLSVSRASPWKDAPVQVIHPCSPKSHRTLKKDTQCAENFMQPLRKATRRSKYVYIYDLL</sequence>
<proteinExistence type="predicted"/>
<comment type="caution">
    <text evidence="4">The sequence shown here is derived from an EMBL/GenBank/DDBJ whole genome shotgun (WGS) entry which is preliminary data.</text>
</comment>
<dbReference type="SUPFAM" id="SSF50494">
    <property type="entry name" value="Trypsin-like serine proteases"/>
    <property type="match status" value="1"/>
</dbReference>
<reference evidence="4 5" key="1">
    <citation type="journal article" date="2024" name="bioRxiv">
        <title>A reference genome for Trichogramma kaykai: A tiny desert-dwelling parasitoid wasp with competing sex-ratio distorters.</title>
        <authorList>
            <person name="Culotta J."/>
            <person name="Lindsey A.R."/>
        </authorList>
    </citation>
    <scope>NUCLEOTIDE SEQUENCE [LARGE SCALE GENOMIC DNA]</scope>
    <source>
        <strain evidence="4 5">KSX58</strain>
    </source>
</reference>
<evidence type="ECO:0000313" key="4">
    <source>
        <dbReference type="EMBL" id="KAL3402785.1"/>
    </source>
</evidence>
<accession>A0ABD2XCG2</accession>
<organism evidence="4 5">
    <name type="scientific">Trichogramma kaykai</name>
    <dbReference type="NCBI Taxonomy" id="54128"/>
    <lineage>
        <taxon>Eukaryota</taxon>
        <taxon>Metazoa</taxon>
        <taxon>Ecdysozoa</taxon>
        <taxon>Arthropoda</taxon>
        <taxon>Hexapoda</taxon>
        <taxon>Insecta</taxon>
        <taxon>Pterygota</taxon>
        <taxon>Neoptera</taxon>
        <taxon>Endopterygota</taxon>
        <taxon>Hymenoptera</taxon>
        <taxon>Apocrita</taxon>
        <taxon>Proctotrupomorpha</taxon>
        <taxon>Chalcidoidea</taxon>
        <taxon>Trichogrammatidae</taxon>
        <taxon>Trichogramma</taxon>
    </lineage>
</organism>
<dbReference type="PROSITE" id="PS50240">
    <property type="entry name" value="TRYPSIN_DOM"/>
    <property type="match status" value="1"/>
</dbReference>
<protein>
    <recommendedName>
        <fullName evidence="3">Peptidase S1 domain-containing protein</fullName>
    </recommendedName>
</protein>
<keyword evidence="2" id="KW-0732">Signal</keyword>
<dbReference type="PANTHER" id="PTHR24250">
    <property type="entry name" value="CHYMOTRYPSIN-RELATED"/>
    <property type="match status" value="1"/>
</dbReference>
<dbReference type="InterPro" id="IPR018114">
    <property type="entry name" value="TRYPSIN_HIS"/>
</dbReference>
<dbReference type="PROSITE" id="PS00134">
    <property type="entry name" value="TRYPSIN_HIS"/>
    <property type="match status" value="1"/>
</dbReference>
<evidence type="ECO:0000313" key="5">
    <source>
        <dbReference type="Proteomes" id="UP001627154"/>
    </source>
</evidence>
<dbReference type="PRINTS" id="PR00722">
    <property type="entry name" value="CHYMOTRYPSIN"/>
</dbReference>
<dbReference type="InterPro" id="IPR001254">
    <property type="entry name" value="Trypsin_dom"/>
</dbReference>
<evidence type="ECO:0000256" key="2">
    <source>
        <dbReference type="SAM" id="SignalP"/>
    </source>
</evidence>
<dbReference type="InterPro" id="IPR043504">
    <property type="entry name" value="Peptidase_S1_PA_chymotrypsin"/>
</dbReference>
<feature type="signal peptide" evidence="2">
    <location>
        <begin position="1"/>
        <end position="23"/>
    </location>
</feature>
<keyword evidence="1" id="KW-1015">Disulfide bond</keyword>
<dbReference type="InterPro" id="IPR009003">
    <property type="entry name" value="Peptidase_S1_PA"/>
</dbReference>
<dbReference type="InterPro" id="IPR001314">
    <property type="entry name" value="Peptidase_S1A"/>
</dbReference>
<feature type="domain" description="Peptidase S1" evidence="3">
    <location>
        <begin position="24"/>
        <end position="264"/>
    </location>
</feature>